<dbReference type="PANTHER" id="PTHR30061">
    <property type="entry name" value="MALTOSE-BINDING PERIPLASMIC PROTEIN"/>
    <property type="match status" value="1"/>
</dbReference>
<reference evidence="4 5" key="1">
    <citation type="submission" date="2018-05" db="EMBL/GenBank/DDBJ databases">
        <title>Genetic diversity of glacier-inhabiting Cryobacterium bacteria in China and description of Cryobacterium mengkeensis sp. nov. and Arthrobacter glacialis sp. nov.</title>
        <authorList>
            <person name="Liu Q."/>
            <person name="Xin Y.-H."/>
        </authorList>
    </citation>
    <scope>NUCLEOTIDE SEQUENCE [LARGE SCALE GENOMIC DNA]</scope>
    <source>
        <strain evidence="4 5">B7</strain>
    </source>
</reference>
<evidence type="ECO:0000256" key="3">
    <source>
        <dbReference type="ARBA" id="ARBA00022729"/>
    </source>
</evidence>
<evidence type="ECO:0000313" key="5">
    <source>
        <dbReference type="Proteomes" id="UP000247980"/>
    </source>
</evidence>
<dbReference type="GO" id="GO:0055052">
    <property type="term" value="C:ATP-binding cassette (ABC) transporter complex, substrate-binding subunit-containing"/>
    <property type="evidence" value="ECO:0007669"/>
    <property type="project" value="TreeGrafter"/>
</dbReference>
<dbReference type="Pfam" id="PF13416">
    <property type="entry name" value="SBP_bac_8"/>
    <property type="match status" value="1"/>
</dbReference>
<keyword evidence="5" id="KW-1185">Reference proteome</keyword>
<gene>
    <name evidence="4" type="ORF">CVS30_06905</name>
</gene>
<dbReference type="Proteomes" id="UP000247980">
    <property type="component" value="Unassembled WGS sequence"/>
</dbReference>
<evidence type="ECO:0000256" key="2">
    <source>
        <dbReference type="ARBA" id="ARBA00022448"/>
    </source>
</evidence>
<protein>
    <submittedName>
        <fullName evidence="4">ABC transporter substrate-binding protein</fullName>
    </submittedName>
</protein>
<comment type="similarity">
    <text evidence="1">Belongs to the bacterial solute-binding protein 1 family.</text>
</comment>
<comment type="caution">
    <text evidence="4">The sequence shown here is derived from an EMBL/GenBank/DDBJ whole genome shotgun (WGS) entry which is preliminary data.</text>
</comment>
<proteinExistence type="inferred from homology"/>
<organism evidence="4 5">
    <name type="scientific">Arthrobacter psychrolactophilus</name>
    <dbReference type="NCBI Taxonomy" id="92442"/>
    <lineage>
        <taxon>Bacteria</taxon>
        <taxon>Bacillati</taxon>
        <taxon>Actinomycetota</taxon>
        <taxon>Actinomycetes</taxon>
        <taxon>Micrococcales</taxon>
        <taxon>Micrococcaceae</taxon>
        <taxon>Arthrobacter</taxon>
    </lineage>
</organism>
<dbReference type="InterPro" id="IPR006059">
    <property type="entry name" value="SBP"/>
</dbReference>
<dbReference type="GO" id="GO:0015768">
    <property type="term" value="P:maltose transport"/>
    <property type="evidence" value="ECO:0007669"/>
    <property type="project" value="TreeGrafter"/>
</dbReference>
<evidence type="ECO:0000313" key="4">
    <source>
        <dbReference type="EMBL" id="PYI39035.1"/>
    </source>
</evidence>
<keyword evidence="2" id="KW-0813">Transport</keyword>
<dbReference type="GO" id="GO:1901982">
    <property type="term" value="F:maltose binding"/>
    <property type="evidence" value="ECO:0007669"/>
    <property type="project" value="TreeGrafter"/>
</dbReference>
<dbReference type="SUPFAM" id="SSF53850">
    <property type="entry name" value="Periplasmic binding protein-like II"/>
    <property type="match status" value="1"/>
</dbReference>
<name>A0A2V5IR82_9MICC</name>
<accession>A0A2V5IR82</accession>
<dbReference type="GO" id="GO:0042956">
    <property type="term" value="P:maltodextrin transmembrane transport"/>
    <property type="evidence" value="ECO:0007669"/>
    <property type="project" value="TreeGrafter"/>
</dbReference>
<keyword evidence="3" id="KW-0732">Signal</keyword>
<sequence length="453" mass="47916">MDYSVSKSIKNSSLASLDAPVSRRGFHRLLGGAAVATTVSLALAACGSDTSATNADGKVEIRFSWWGSDARVKVTTAAIAAFEAENPGIKVKAEYGDWSGYWDKLATQTAGNDAPDVLQMDEKYIAEYSSRGALLDLSKYKVDTTNLVADVLKAGKSDAGLTGIPAGINAATIIANPKVFKDAGVELPNDSTWTWEDYKRISAEVTKGSPDGVTGSTAYSADQASLNVWLRQNGKDFFATDGKLGFAPTDLEGWLAFLIELGDAKAIPPASTVIEEQASPLDQSATATGAAAMSFWWSNQLPALENAAGTELQILNYPSKTGNSADAKLWYKPSQFWSASARTKHPEEAAKLIEFLANSTAAGEALLADRGVPTSTVVRAAVADKMTPANVRVIDFIDGIKDKLGPVPPAVPKGAGAMEEIIKRYASEVMFKRQTPSEAASKAVEEMTAAISS</sequence>
<dbReference type="PANTHER" id="PTHR30061:SF50">
    <property type="entry name" value="MALTOSE_MALTODEXTRIN-BINDING PERIPLASMIC PROTEIN"/>
    <property type="match status" value="1"/>
</dbReference>
<dbReference type="OrthoDB" id="7918484at2"/>
<evidence type="ECO:0000256" key="1">
    <source>
        <dbReference type="ARBA" id="ARBA00008520"/>
    </source>
</evidence>
<dbReference type="EMBL" id="QJVC01000004">
    <property type="protein sequence ID" value="PYI39035.1"/>
    <property type="molecule type" value="Genomic_DNA"/>
</dbReference>
<dbReference type="AlphaFoldDB" id="A0A2V5IR82"/>
<dbReference type="Gene3D" id="3.40.190.10">
    <property type="entry name" value="Periplasmic binding protein-like II"/>
    <property type="match status" value="2"/>
</dbReference>